<protein>
    <submittedName>
        <fullName evidence="1">Stage V sporulation protein K</fullName>
    </submittedName>
</protein>
<sequence length="273" mass="32570">MKIKLKTQSLDDWELNLFESYSTLPIIIGRTMIFGAYNVDFEMTDNIWHQLPEEYKKKIYKYNIKKMIKSMLITVTDITAYSFGFGYNTKLKDSITMEEIYEDFDENKKINFLTPGCDFPKSSMSVYFQYLGEVYAEVELDELVAISDEENSFQYSIMPKLMEASNYRKRRENRTGKLEKIYNEQLTVKNIVNKNIDELSKEKVQKILENFLLIDDLKYLVKVIKKSKKLEVIISDKLKNELEHWLRDIQIKIKTEEDEKIYQELKEILKEQL</sequence>
<name>A0A246EDA8_FUSNP</name>
<proteinExistence type="predicted"/>
<dbReference type="Proteomes" id="UP000197470">
    <property type="component" value="Unassembled WGS sequence"/>
</dbReference>
<evidence type="ECO:0000313" key="1">
    <source>
        <dbReference type="EMBL" id="OWP24605.1"/>
    </source>
</evidence>
<dbReference type="RefSeq" id="WP_088387426.1">
    <property type="nucleotide sequence ID" value="NZ_NHRT01000001.1"/>
</dbReference>
<dbReference type="AlphaFoldDB" id="A0A246EDA8"/>
<organism evidence="1 2">
    <name type="scientific">Fusobacterium nucleatum subsp. polymorphum</name>
    <name type="common">Fusobacterium polymorphum</name>
    <dbReference type="NCBI Taxonomy" id="76857"/>
    <lineage>
        <taxon>Bacteria</taxon>
        <taxon>Fusobacteriati</taxon>
        <taxon>Fusobacteriota</taxon>
        <taxon>Fusobacteriia</taxon>
        <taxon>Fusobacteriales</taxon>
        <taxon>Fusobacteriaceae</taxon>
        <taxon>Fusobacterium</taxon>
    </lineage>
</organism>
<dbReference type="EMBL" id="NHRT01000001">
    <property type="protein sequence ID" value="OWP24605.1"/>
    <property type="molecule type" value="Genomic_DNA"/>
</dbReference>
<comment type="caution">
    <text evidence="1">The sequence shown here is derived from an EMBL/GenBank/DDBJ whole genome shotgun (WGS) entry which is preliminary data.</text>
</comment>
<gene>
    <name evidence="1" type="ORF">CA839_00840</name>
</gene>
<accession>A0A246EDA8</accession>
<evidence type="ECO:0000313" key="2">
    <source>
        <dbReference type="Proteomes" id="UP000197470"/>
    </source>
</evidence>
<reference evidence="1 2" key="1">
    <citation type="submission" date="2017-05" db="EMBL/GenBank/DDBJ databases">
        <title>Genome sequencing of Fusobacterium nucleatum subsp. polymorphum KCOM 1001 (=ChDC F119).</title>
        <authorList>
            <person name="Kook J.-K."/>
            <person name="Park S.-N."/>
            <person name="Lim Y.K."/>
            <person name="Roh H."/>
        </authorList>
    </citation>
    <scope>NUCLEOTIDE SEQUENCE [LARGE SCALE GENOMIC DNA]</scope>
    <source>
        <strain evidence="1 2">KCOM 1001</strain>
    </source>
</reference>